<keyword evidence="2" id="KW-1185">Reference proteome</keyword>
<name>A0A4W5LLQ8_9TELE</name>
<proteinExistence type="predicted"/>
<dbReference type="Proteomes" id="UP000314982">
    <property type="component" value="Unassembled WGS sequence"/>
</dbReference>
<reference evidence="2" key="1">
    <citation type="submission" date="2018-06" db="EMBL/GenBank/DDBJ databases">
        <title>Genome assembly of Danube salmon.</title>
        <authorList>
            <person name="Macqueen D.J."/>
            <person name="Gundappa M.K."/>
        </authorList>
    </citation>
    <scope>NUCLEOTIDE SEQUENCE [LARGE SCALE GENOMIC DNA]</scope>
</reference>
<dbReference type="AlphaFoldDB" id="A0A4W5LLQ8"/>
<reference evidence="1" key="3">
    <citation type="submission" date="2025-09" db="UniProtKB">
        <authorList>
            <consortium name="Ensembl"/>
        </authorList>
    </citation>
    <scope>IDENTIFICATION</scope>
</reference>
<evidence type="ECO:0000313" key="2">
    <source>
        <dbReference type="Proteomes" id="UP000314982"/>
    </source>
</evidence>
<dbReference type="STRING" id="62062.ENSHHUP00000027016"/>
<reference evidence="1" key="2">
    <citation type="submission" date="2025-08" db="UniProtKB">
        <authorList>
            <consortium name="Ensembl"/>
        </authorList>
    </citation>
    <scope>IDENTIFICATION</scope>
</reference>
<dbReference type="GeneTree" id="ENSGT00940000155086"/>
<evidence type="ECO:0000313" key="1">
    <source>
        <dbReference type="Ensembl" id="ENSHHUP00000027016.1"/>
    </source>
</evidence>
<protein>
    <submittedName>
        <fullName evidence="1">Uncharacterized protein</fullName>
    </submittedName>
</protein>
<accession>A0A4W5LLQ8</accession>
<organism evidence="1 2">
    <name type="scientific">Hucho hucho</name>
    <name type="common">huchen</name>
    <dbReference type="NCBI Taxonomy" id="62062"/>
    <lineage>
        <taxon>Eukaryota</taxon>
        <taxon>Metazoa</taxon>
        <taxon>Chordata</taxon>
        <taxon>Craniata</taxon>
        <taxon>Vertebrata</taxon>
        <taxon>Euteleostomi</taxon>
        <taxon>Actinopterygii</taxon>
        <taxon>Neopterygii</taxon>
        <taxon>Teleostei</taxon>
        <taxon>Protacanthopterygii</taxon>
        <taxon>Salmoniformes</taxon>
        <taxon>Salmonidae</taxon>
        <taxon>Salmoninae</taxon>
        <taxon>Hucho</taxon>
    </lineage>
</organism>
<dbReference type="Ensembl" id="ENSHHUT00000028087.1">
    <property type="protein sequence ID" value="ENSHHUP00000027016.1"/>
    <property type="gene ID" value="ENSHHUG00000017119.1"/>
</dbReference>
<sequence length="69" mass="7992">HCQQEEGLNDVQEVIKTEKAYPERRLRGVLEDLSNGCSQFLTLANKDQNQTGRTKLDKERLKSCMRELV</sequence>